<protein>
    <submittedName>
        <fullName evidence="1">Uncharacterized protein</fullName>
    </submittedName>
</protein>
<sequence length="779" mass="89690">MKTGQVTKNSINQQNSLKSSFKIDLVTDLHRFQTLTAPSNPLNYDYPIDTFLVVNHIFGKIMRRVDYKIFEKDIDSLRNEYCLNLAMADALKTVELNYDIEYDLGEYEPLPLEWIDEEDFIEPVPAIKDVFSTQSVNSNNIRNEALPNLYVEISHQSQKAYLEKRAILKDLQQYRKGHLITKHGSANVVGSVGEPWASEGVIQLRNPRLVEADDEIAQKIREEKHQQRLRLERMERDAKDKVVRDKQRTNEIENLNKELERGNYTYDFQGNIIIQNSQVVENIPSDFKFKYRFKRGRKKKDNSKYNKALPVPFKDNKATGYQPSDYNKLSKMVDQKGLINLRQTAGSMFDFFKPPDAGVAIREDKKYKQSKKDFEEITGKMSLDLYQKKVNADGNFQSNMIHPELQMPESQNEFLDAFNRSKLLQTLAFSLKTDLTNRVQEYKEKEDYISKIREDHQTKKRVNEILNEKHQVRINSPDQINHLIVIPEKKKMTSSVVGLGLNQTNRSSMINNNANQTLQSQKALGLSKNQSLKILPQNYQQMQKPVKNIEITSDLHKLKKENMMQYETQTMKSNEMQQLQMFQELNGMILLQSGWGQNNEGLPSLMKESQSQKNTQSNFQNFKMNSKKANNQTQSQTRIGTAQTAEVRPFSRTLLQSSQQSMRATLTTANSNTRTVRRNILSLKCESTLQHLPQPPLGKTLGHGLFSLKSNSVVPQTDNNIKGQMTDQGMSSQNSTVRRHQKQNANHLFNMIGVKSTTSKGKQSFGLTQNLQGLKVKDL</sequence>
<evidence type="ECO:0000313" key="2">
    <source>
        <dbReference type="Proteomes" id="UP000039865"/>
    </source>
</evidence>
<accession>A0A078BDV3</accession>
<evidence type="ECO:0000313" key="1">
    <source>
        <dbReference type="EMBL" id="CDW91347.1"/>
    </source>
</evidence>
<dbReference type="Proteomes" id="UP000039865">
    <property type="component" value="Unassembled WGS sequence"/>
</dbReference>
<organism evidence="1 2">
    <name type="scientific">Stylonychia lemnae</name>
    <name type="common">Ciliate</name>
    <dbReference type="NCBI Taxonomy" id="5949"/>
    <lineage>
        <taxon>Eukaryota</taxon>
        <taxon>Sar</taxon>
        <taxon>Alveolata</taxon>
        <taxon>Ciliophora</taxon>
        <taxon>Intramacronucleata</taxon>
        <taxon>Spirotrichea</taxon>
        <taxon>Stichotrichia</taxon>
        <taxon>Sporadotrichida</taxon>
        <taxon>Oxytrichidae</taxon>
        <taxon>Stylonychinae</taxon>
        <taxon>Stylonychia</taxon>
    </lineage>
</organism>
<dbReference type="EMBL" id="CCKQ01019327">
    <property type="protein sequence ID" value="CDW91347.1"/>
    <property type="molecule type" value="Genomic_DNA"/>
</dbReference>
<gene>
    <name evidence="1" type="primary">Contig2523.g2717</name>
    <name evidence="1" type="ORF">STYLEM_20502</name>
</gene>
<keyword evidence="2" id="KW-1185">Reference proteome</keyword>
<dbReference type="AlphaFoldDB" id="A0A078BDV3"/>
<dbReference type="InParanoid" id="A0A078BDV3"/>
<reference evidence="1 2" key="1">
    <citation type="submission" date="2014-06" db="EMBL/GenBank/DDBJ databases">
        <authorList>
            <person name="Swart Estienne"/>
        </authorList>
    </citation>
    <scope>NUCLEOTIDE SEQUENCE [LARGE SCALE GENOMIC DNA]</scope>
    <source>
        <strain evidence="1 2">130c</strain>
    </source>
</reference>
<name>A0A078BDV3_STYLE</name>
<proteinExistence type="predicted"/>